<dbReference type="PANTHER" id="PTHR43649">
    <property type="entry name" value="ARABINOSE-BINDING PROTEIN-RELATED"/>
    <property type="match status" value="1"/>
</dbReference>
<keyword evidence="3" id="KW-0574">Periplasm</keyword>
<name>A0A7S8C636_9HYPH</name>
<evidence type="ECO:0000313" key="6">
    <source>
        <dbReference type="Proteomes" id="UP000593594"/>
    </source>
</evidence>
<keyword evidence="6" id="KW-1185">Reference proteome</keyword>
<reference evidence="5 6" key="1">
    <citation type="submission" date="2020-06" db="EMBL/GenBank/DDBJ databases">
        <title>Genome sequence of 2 isolates from Red Sea Mangroves.</title>
        <authorList>
            <person name="Sefrji F."/>
            <person name="Michoud G."/>
            <person name="Merlino G."/>
            <person name="Daffonchio D."/>
        </authorList>
    </citation>
    <scope>NUCLEOTIDE SEQUENCE [LARGE SCALE GENOMIC DNA]</scope>
    <source>
        <strain evidence="5 6">R1DC25</strain>
    </source>
</reference>
<evidence type="ECO:0000256" key="3">
    <source>
        <dbReference type="ARBA" id="ARBA00022764"/>
    </source>
</evidence>
<accession>A0A7S8C636</accession>
<sequence length="411" mass="44403">MKRYLCLAAFAACFAGPAQAVEIQVGYAYGSIFDETMRQIVEGFSAAHPDIEITFRASYENYEDATNTVLREAVADTLPDVSFQGLNRQAVLVERGIARPLDPFIAQETDFDADGYHRAMLKLSTFDGGIYGLPFSVSTPIGYYNMDMLEAAGVEGRPETWDEVAEACRKIVANGQDAAFLHWNITGNWLLQAALWSQGVPTIRDGRLNMENPQGVAALESIRTVVRDCRMKNVSGGDALKSFAAGELAMMFTTTAYVATVDGTRVGDWAFVTGPYPGIGGAPKALPAGGNAAMLTSTSQDPEVLEAAWQFIKYATSGEGAAVVARTTGYIPPNKVANEVLLADFYARNPNKETAVKQLPLLAEWFAYPGDNGLAATRTIEDYLEEIVVGGADDMPGLRDEMVADVNDLLN</sequence>
<dbReference type="EMBL" id="CP058214">
    <property type="protein sequence ID" value="QPC44072.1"/>
    <property type="molecule type" value="Genomic_DNA"/>
</dbReference>
<dbReference type="RefSeq" id="WP_213161435.1">
    <property type="nucleotide sequence ID" value="NZ_CP058214.1"/>
</dbReference>
<dbReference type="PANTHER" id="PTHR43649:SF12">
    <property type="entry name" value="DIACETYLCHITOBIOSE BINDING PROTEIN DASA"/>
    <property type="match status" value="1"/>
</dbReference>
<dbReference type="InterPro" id="IPR050490">
    <property type="entry name" value="Bact_solute-bd_prot1"/>
</dbReference>
<evidence type="ECO:0000256" key="2">
    <source>
        <dbReference type="ARBA" id="ARBA00008520"/>
    </source>
</evidence>
<dbReference type="Gene3D" id="3.40.190.10">
    <property type="entry name" value="Periplasmic binding protein-like II"/>
    <property type="match status" value="2"/>
</dbReference>
<dbReference type="SUPFAM" id="SSF53850">
    <property type="entry name" value="Periplasmic binding protein-like II"/>
    <property type="match status" value="1"/>
</dbReference>
<dbReference type="AlphaFoldDB" id="A0A7S8C636"/>
<evidence type="ECO:0000313" key="5">
    <source>
        <dbReference type="EMBL" id="QPC44072.1"/>
    </source>
</evidence>
<feature type="chain" id="PRO_5032519928" evidence="4">
    <location>
        <begin position="21"/>
        <end position="411"/>
    </location>
</feature>
<keyword evidence="4" id="KW-0732">Signal</keyword>
<protein>
    <submittedName>
        <fullName evidence="5">ABC transporter substrate-binding protein</fullName>
    </submittedName>
</protein>
<comment type="similarity">
    <text evidence="2">Belongs to the bacterial solute-binding protein 1 family.</text>
</comment>
<evidence type="ECO:0000256" key="4">
    <source>
        <dbReference type="SAM" id="SignalP"/>
    </source>
</evidence>
<evidence type="ECO:0000256" key="1">
    <source>
        <dbReference type="ARBA" id="ARBA00004418"/>
    </source>
</evidence>
<dbReference type="CDD" id="cd14748">
    <property type="entry name" value="PBP2_UgpB"/>
    <property type="match status" value="1"/>
</dbReference>
<organism evidence="5 6">
    <name type="scientific">Kaustia mangrovi</name>
    <dbReference type="NCBI Taxonomy" id="2593653"/>
    <lineage>
        <taxon>Bacteria</taxon>
        <taxon>Pseudomonadati</taxon>
        <taxon>Pseudomonadota</taxon>
        <taxon>Alphaproteobacteria</taxon>
        <taxon>Hyphomicrobiales</taxon>
        <taxon>Parvibaculaceae</taxon>
        <taxon>Kaustia</taxon>
    </lineage>
</organism>
<feature type="signal peptide" evidence="4">
    <location>
        <begin position="1"/>
        <end position="20"/>
    </location>
</feature>
<dbReference type="Pfam" id="PF13416">
    <property type="entry name" value="SBP_bac_8"/>
    <property type="match status" value="1"/>
</dbReference>
<dbReference type="GO" id="GO:0042597">
    <property type="term" value="C:periplasmic space"/>
    <property type="evidence" value="ECO:0007669"/>
    <property type="project" value="UniProtKB-SubCell"/>
</dbReference>
<proteinExistence type="inferred from homology"/>
<dbReference type="KEGG" id="kmn:HW532_16055"/>
<dbReference type="Proteomes" id="UP000593594">
    <property type="component" value="Chromosome"/>
</dbReference>
<comment type="subcellular location">
    <subcellularLocation>
        <location evidence="1">Periplasm</location>
    </subcellularLocation>
</comment>
<dbReference type="InterPro" id="IPR006059">
    <property type="entry name" value="SBP"/>
</dbReference>
<gene>
    <name evidence="5" type="ORF">HW532_16055</name>
</gene>